<dbReference type="InterPro" id="IPR008258">
    <property type="entry name" value="Transglycosylase_SLT_dom_1"/>
</dbReference>
<dbReference type="PANTHER" id="PTHR37423:SF2">
    <property type="entry name" value="MEMBRANE-BOUND LYTIC MUREIN TRANSGLYCOSYLASE C"/>
    <property type="match status" value="1"/>
</dbReference>
<evidence type="ECO:0000259" key="1">
    <source>
        <dbReference type="Pfam" id="PF01464"/>
    </source>
</evidence>
<dbReference type="Gene3D" id="1.10.530.10">
    <property type="match status" value="1"/>
</dbReference>
<proteinExistence type="predicted"/>
<gene>
    <name evidence="2" type="ORF">METZ01_LOCUS375408</name>
</gene>
<name>A0A382TKB4_9ZZZZ</name>
<organism evidence="2">
    <name type="scientific">marine metagenome</name>
    <dbReference type="NCBI Taxonomy" id="408172"/>
    <lineage>
        <taxon>unclassified sequences</taxon>
        <taxon>metagenomes</taxon>
        <taxon>ecological metagenomes</taxon>
    </lineage>
</organism>
<sequence length="157" mass="18409">PESAFILSIIRQESEFDLTAHSSAGAQGLMQLMPYTAKLVSKQAKLPYSKSRLTSDPEYNINLGSHYIAGLILEYDGAYPFAIAAYNAGPKRVRYWKKINKNPQKKQINYVDWIELIKFKETRNYVQRVLENYNVYRYILEKKPIKMKNFFIDRPLY</sequence>
<reference evidence="2" key="1">
    <citation type="submission" date="2018-05" db="EMBL/GenBank/DDBJ databases">
        <authorList>
            <person name="Lanie J.A."/>
            <person name="Ng W.-L."/>
            <person name="Kazmierczak K.M."/>
            <person name="Andrzejewski T.M."/>
            <person name="Davidsen T.M."/>
            <person name="Wayne K.J."/>
            <person name="Tettelin H."/>
            <person name="Glass J.I."/>
            <person name="Rusch D."/>
            <person name="Podicherti R."/>
            <person name="Tsui H.-C.T."/>
            <person name="Winkler M.E."/>
        </authorList>
    </citation>
    <scope>NUCLEOTIDE SEQUENCE</scope>
</reference>
<feature type="domain" description="Transglycosylase SLT" evidence="1">
    <location>
        <begin position="3"/>
        <end position="108"/>
    </location>
</feature>
<dbReference type="EMBL" id="UINC01137299">
    <property type="protein sequence ID" value="SVD22554.1"/>
    <property type="molecule type" value="Genomic_DNA"/>
</dbReference>
<dbReference type="SUPFAM" id="SSF53955">
    <property type="entry name" value="Lysozyme-like"/>
    <property type="match status" value="1"/>
</dbReference>
<accession>A0A382TKB4</accession>
<feature type="non-terminal residue" evidence="2">
    <location>
        <position position="1"/>
    </location>
</feature>
<protein>
    <recommendedName>
        <fullName evidence="1">Transglycosylase SLT domain-containing protein</fullName>
    </recommendedName>
</protein>
<dbReference type="AlphaFoldDB" id="A0A382TKB4"/>
<dbReference type="CDD" id="cd13401">
    <property type="entry name" value="Slt70-like"/>
    <property type="match status" value="1"/>
</dbReference>
<dbReference type="InterPro" id="IPR023346">
    <property type="entry name" value="Lysozyme-like_dom_sf"/>
</dbReference>
<dbReference type="Pfam" id="PF01464">
    <property type="entry name" value="SLT"/>
    <property type="match status" value="1"/>
</dbReference>
<evidence type="ECO:0000313" key="2">
    <source>
        <dbReference type="EMBL" id="SVD22554.1"/>
    </source>
</evidence>
<dbReference type="PANTHER" id="PTHR37423">
    <property type="entry name" value="SOLUBLE LYTIC MUREIN TRANSGLYCOSYLASE-RELATED"/>
    <property type="match status" value="1"/>
</dbReference>